<accession>A0A0C2XW50</accession>
<reference evidence="2" key="2">
    <citation type="submission" date="2015-01" db="EMBL/GenBank/DDBJ databases">
        <title>Evolutionary Origins and Diversification of the Mycorrhizal Mutualists.</title>
        <authorList>
            <consortium name="DOE Joint Genome Institute"/>
            <consortium name="Mycorrhizal Genomics Consortium"/>
            <person name="Kohler A."/>
            <person name="Kuo A."/>
            <person name="Nagy L.G."/>
            <person name="Floudas D."/>
            <person name="Copeland A."/>
            <person name="Barry K.W."/>
            <person name="Cichocki N."/>
            <person name="Veneault-Fourrey C."/>
            <person name="LaButti K."/>
            <person name="Lindquist E.A."/>
            <person name="Lipzen A."/>
            <person name="Lundell T."/>
            <person name="Morin E."/>
            <person name="Murat C."/>
            <person name="Riley R."/>
            <person name="Ohm R."/>
            <person name="Sun H."/>
            <person name="Tunlid A."/>
            <person name="Henrissat B."/>
            <person name="Grigoriev I.V."/>
            <person name="Hibbett D.S."/>
            <person name="Martin F."/>
        </authorList>
    </citation>
    <scope>NUCLEOTIDE SEQUENCE [LARGE SCALE GENOMIC DNA]</scope>
    <source>
        <strain evidence="2">h7</strain>
    </source>
</reference>
<dbReference type="Proteomes" id="UP000053424">
    <property type="component" value="Unassembled WGS sequence"/>
</dbReference>
<protein>
    <submittedName>
        <fullName evidence="1">Uncharacterized protein</fullName>
    </submittedName>
</protein>
<sequence length="88" mass="10644">MYFGLKDLKLTTPPAIYSLRASQRMNALHLHRPLPVVLQFLFRPILWIKELPRIVLPTSGNFLAFPLLLLEIWCRISRWMWQRHFYPR</sequence>
<evidence type="ECO:0000313" key="1">
    <source>
        <dbReference type="EMBL" id="KIM41898.1"/>
    </source>
</evidence>
<gene>
    <name evidence="1" type="ORF">M413DRAFT_140414</name>
</gene>
<proteinExistence type="predicted"/>
<name>A0A0C2XW50_HEBCY</name>
<dbReference type="EMBL" id="KN831779">
    <property type="protein sequence ID" value="KIM41898.1"/>
    <property type="molecule type" value="Genomic_DNA"/>
</dbReference>
<keyword evidence="2" id="KW-1185">Reference proteome</keyword>
<dbReference type="HOGENOM" id="CLU_2469332_0_0_1"/>
<reference evidence="1 2" key="1">
    <citation type="submission" date="2014-04" db="EMBL/GenBank/DDBJ databases">
        <authorList>
            <consortium name="DOE Joint Genome Institute"/>
            <person name="Kuo A."/>
            <person name="Gay G."/>
            <person name="Dore J."/>
            <person name="Kohler A."/>
            <person name="Nagy L.G."/>
            <person name="Floudas D."/>
            <person name="Copeland A."/>
            <person name="Barry K.W."/>
            <person name="Cichocki N."/>
            <person name="Veneault-Fourrey C."/>
            <person name="LaButti K."/>
            <person name="Lindquist E.A."/>
            <person name="Lipzen A."/>
            <person name="Lundell T."/>
            <person name="Morin E."/>
            <person name="Murat C."/>
            <person name="Sun H."/>
            <person name="Tunlid A."/>
            <person name="Henrissat B."/>
            <person name="Grigoriev I.V."/>
            <person name="Hibbett D.S."/>
            <person name="Martin F."/>
            <person name="Nordberg H.P."/>
            <person name="Cantor M.N."/>
            <person name="Hua S.X."/>
        </authorList>
    </citation>
    <scope>NUCLEOTIDE SEQUENCE [LARGE SCALE GENOMIC DNA]</scope>
    <source>
        <strain evidence="2">h7</strain>
    </source>
</reference>
<evidence type="ECO:0000313" key="2">
    <source>
        <dbReference type="Proteomes" id="UP000053424"/>
    </source>
</evidence>
<organism evidence="1 2">
    <name type="scientific">Hebeloma cylindrosporum</name>
    <dbReference type="NCBI Taxonomy" id="76867"/>
    <lineage>
        <taxon>Eukaryota</taxon>
        <taxon>Fungi</taxon>
        <taxon>Dikarya</taxon>
        <taxon>Basidiomycota</taxon>
        <taxon>Agaricomycotina</taxon>
        <taxon>Agaricomycetes</taxon>
        <taxon>Agaricomycetidae</taxon>
        <taxon>Agaricales</taxon>
        <taxon>Agaricineae</taxon>
        <taxon>Hymenogastraceae</taxon>
        <taxon>Hebeloma</taxon>
    </lineage>
</organism>
<dbReference type="AlphaFoldDB" id="A0A0C2XW50"/>